<dbReference type="InterPro" id="IPR008928">
    <property type="entry name" value="6-hairpin_glycosidase_sf"/>
</dbReference>
<dbReference type="Gene3D" id="3.40.30.10">
    <property type="entry name" value="Glutaredoxin"/>
    <property type="match status" value="1"/>
</dbReference>
<dbReference type="Pfam" id="PF03190">
    <property type="entry name" value="Thioredox_DsbH"/>
    <property type="match status" value="1"/>
</dbReference>
<gene>
    <name evidence="2" type="ORF">KACHI17_23820</name>
</gene>
<dbReference type="GO" id="GO:0005975">
    <property type="term" value="P:carbohydrate metabolic process"/>
    <property type="evidence" value="ECO:0007669"/>
    <property type="project" value="InterPro"/>
</dbReference>
<dbReference type="SUPFAM" id="SSF48208">
    <property type="entry name" value="Six-hairpin glycosidases"/>
    <property type="match status" value="1"/>
</dbReference>
<dbReference type="PIRSF" id="PIRSF006402">
    <property type="entry name" value="UCP006402_thioredoxin"/>
    <property type="match status" value="1"/>
</dbReference>
<dbReference type="AlphaFoldDB" id="A0AAT9GLM0"/>
<organism evidence="2">
    <name type="scientific">Sediminibacterium sp. KACHI17</name>
    <dbReference type="NCBI Taxonomy" id="1751071"/>
    <lineage>
        <taxon>Bacteria</taxon>
        <taxon>Pseudomonadati</taxon>
        <taxon>Bacteroidota</taxon>
        <taxon>Chitinophagia</taxon>
        <taxon>Chitinophagales</taxon>
        <taxon>Chitinophagaceae</taxon>
        <taxon>Sediminibacterium</taxon>
    </lineage>
</organism>
<evidence type="ECO:0000259" key="1">
    <source>
        <dbReference type="Pfam" id="PF03190"/>
    </source>
</evidence>
<name>A0AAT9GLM0_9BACT</name>
<proteinExistence type="predicted"/>
<evidence type="ECO:0000313" key="2">
    <source>
        <dbReference type="EMBL" id="BFG71501.1"/>
    </source>
</evidence>
<protein>
    <submittedName>
        <fullName evidence="2">Thioredoxin domain-containing protein</fullName>
    </submittedName>
</protein>
<dbReference type="InterPro" id="IPR036249">
    <property type="entry name" value="Thioredoxin-like_sf"/>
</dbReference>
<feature type="domain" description="Spermatogenesis-associated protein 20-like TRX" evidence="1">
    <location>
        <begin position="9"/>
        <end position="169"/>
    </location>
</feature>
<dbReference type="Gene3D" id="1.50.10.10">
    <property type="match status" value="1"/>
</dbReference>
<dbReference type="EMBL" id="AP029612">
    <property type="protein sequence ID" value="BFG71501.1"/>
    <property type="molecule type" value="Genomic_DNA"/>
</dbReference>
<dbReference type="PANTHER" id="PTHR42899:SF1">
    <property type="entry name" value="SPERMATOGENESIS-ASSOCIATED PROTEIN 20"/>
    <property type="match status" value="1"/>
</dbReference>
<dbReference type="RefSeq" id="WP_353549130.1">
    <property type="nucleotide sequence ID" value="NZ_AP029612.1"/>
</dbReference>
<dbReference type="InterPro" id="IPR004879">
    <property type="entry name" value="Ssp411-like_TRX"/>
</dbReference>
<accession>A0AAT9GLM0</accession>
<dbReference type="Gene3D" id="1.50.10.20">
    <property type="match status" value="1"/>
</dbReference>
<sequence length="685" mass="78401">MSKTHQHTNLLIHETSPYLLQHAHNPVNWYPWGEEALALAKKEQKPILVSIGYAACHWCHVMERESFEDEETAALMNEHYINIKIDREERPDIDHIYMDAVQAMTGSGGWPLNVFLTPDAKPFYGGTYFPPVRAHNRPSWKEVLSGLHKAFTEKREEIDQQAEKLTAHLFKSNQFGVGSVLTEGAFNQEMLEDISANMLKQADTEWGGFGNAPKFPQTATIRYLLRHYYLNHHQESLTQALLSIDKMIDGGIYDQLGGGFARYSTDTEWLAPHFEKMLYDNALLVSTMCEAYQLTRLPKYARAIRETLTFVQRELMHPEEGFYSALDADSEGVEGKFYTWQKTEIETELSEADAALCCAYYGVTEEGNWEHTNILHVRQQPSSFAEENGMKEEEWLMKLEQIKSTLLKKRSERIRPSLDDKQLLGWNALMNIAFSQAYAALGDDVYKKIAVRNMSFLENRFYDVSQNSWKHTYKAGKATIPAFLDDLAYLIQAYIFLQEITGEGQYLLKAKALLEQVNQEFGEEETGYYFYTRTGQNDVIVRKKEVYDGATPSGNAVMAFNLQYLGRVFDQKHWLQRMERMTGSLSQAIVKYPTSFGVWALVIQGEVTGWKEVALVGEGAGQYLSQVLEKYSPYKILQCEETKTESFPLLMGKMPKNGGVLLYVCQNFTCSDYTTDKIVDFLAIV</sequence>
<reference evidence="2" key="1">
    <citation type="submission" date="2024-02" db="EMBL/GenBank/DDBJ databases">
        <title>Sediminibacterium planktonica sp. nov. and Sediminibacterium longus sp. nov., isolated from surface lake and river water.</title>
        <authorList>
            <person name="Watanabe K."/>
            <person name="Takemine S."/>
            <person name="Ishii Y."/>
            <person name="Ogata Y."/>
            <person name="Shindo C."/>
            <person name="Suda W."/>
        </authorList>
    </citation>
    <scope>NUCLEOTIDE SEQUENCE</scope>
    <source>
        <strain evidence="2">KACHI17</strain>
    </source>
</reference>
<dbReference type="InterPro" id="IPR024705">
    <property type="entry name" value="Ssp411"/>
</dbReference>
<dbReference type="SUPFAM" id="SSF52833">
    <property type="entry name" value="Thioredoxin-like"/>
    <property type="match status" value="1"/>
</dbReference>
<dbReference type="CDD" id="cd02955">
    <property type="entry name" value="SSP411"/>
    <property type="match status" value="1"/>
</dbReference>
<dbReference type="PANTHER" id="PTHR42899">
    <property type="entry name" value="SPERMATOGENESIS-ASSOCIATED PROTEIN 20"/>
    <property type="match status" value="1"/>
</dbReference>
<dbReference type="InterPro" id="IPR012341">
    <property type="entry name" value="6hp_glycosidase-like_sf"/>
</dbReference>